<dbReference type="InterPro" id="IPR029105">
    <property type="entry name" value="CAF1-p150_C2"/>
</dbReference>
<keyword evidence="11" id="KW-1185">Reference proteome</keyword>
<feature type="domain" description="Chromatin assembly factor 1 p150 subunit acidic region" evidence="8">
    <location>
        <begin position="411"/>
        <end position="544"/>
    </location>
</feature>
<dbReference type="GO" id="GO:0005634">
    <property type="term" value="C:nucleus"/>
    <property type="evidence" value="ECO:0007669"/>
    <property type="project" value="UniProtKB-SubCell"/>
</dbReference>
<dbReference type="Proteomes" id="UP001318040">
    <property type="component" value="Chromosome 40"/>
</dbReference>
<gene>
    <name evidence="12" type="primary">CHAF1A</name>
</gene>
<comment type="subcellular location">
    <subcellularLocation>
        <location evidence="1">Nucleus</location>
    </subcellularLocation>
</comment>
<dbReference type="GO" id="GO:0006260">
    <property type="term" value="P:DNA replication"/>
    <property type="evidence" value="ECO:0007669"/>
    <property type="project" value="UniProtKB-KW"/>
</dbReference>
<dbReference type="RefSeq" id="XP_032824867.1">
    <property type="nucleotide sequence ID" value="XM_032968976.1"/>
</dbReference>
<evidence type="ECO:0000259" key="9">
    <source>
        <dbReference type="Pfam" id="PF12253"/>
    </source>
</evidence>
<feature type="compositionally biased region" description="Basic and acidic residues" evidence="7">
    <location>
        <begin position="414"/>
        <end position="505"/>
    </location>
</feature>
<evidence type="ECO:0000256" key="2">
    <source>
        <dbReference type="ARBA" id="ARBA00022705"/>
    </source>
</evidence>
<feature type="region of interest" description="Disordered" evidence="7">
    <location>
        <begin position="394"/>
        <end position="505"/>
    </location>
</feature>
<dbReference type="PANTHER" id="PTHR15272:SF0">
    <property type="entry name" value="CHROMATIN ASSEMBLY FACTOR 1 SUBUNIT A"/>
    <property type="match status" value="1"/>
</dbReference>
<feature type="compositionally biased region" description="Acidic residues" evidence="7">
    <location>
        <begin position="687"/>
        <end position="701"/>
    </location>
</feature>
<feature type="compositionally biased region" description="Basic and acidic residues" evidence="7">
    <location>
        <begin position="288"/>
        <end position="301"/>
    </location>
</feature>
<evidence type="ECO:0000256" key="6">
    <source>
        <dbReference type="ARBA" id="ARBA00023242"/>
    </source>
</evidence>
<dbReference type="InterPro" id="IPR022043">
    <property type="entry name" value="CAF1A_DD"/>
</dbReference>
<dbReference type="GO" id="GO:0006334">
    <property type="term" value="P:nucleosome assembly"/>
    <property type="evidence" value="ECO:0007669"/>
    <property type="project" value="TreeGrafter"/>
</dbReference>
<feature type="region of interest" description="Disordered" evidence="7">
    <location>
        <begin position="666"/>
        <end position="721"/>
    </location>
</feature>
<protein>
    <submittedName>
        <fullName evidence="12">Chromatin assembly factor 1 subunit A isoform X1</fullName>
    </submittedName>
</protein>
<dbReference type="InterPro" id="IPR021644">
    <property type="entry name" value="CAF-1_p150_acidic"/>
</dbReference>
<dbReference type="AlphaFoldDB" id="A0AAJ7TYC2"/>
<feature type="compositionally biased region" description="Basic residues" evidence="7">
    <location>
        <begin position="403"/>
        <end position="413"/>
    </location>
</feature>
<dbReference type="PANTHER" id="PTHR15272">
    <property type="entry name" value="CHROMATIN ASSEMBLY FACTOR 1 SUBUNIT A CAF-1 SUBUNIT A"/>
    <property type="match status" value="1"/>
</dbReference>
<feature type="compositionally biased region" description="Acidic residues" evidence="7">
    <location>
        <begin position="302"/>
        <end position="315"/>
    </location>
</feature>
<feature type="compositionally biased region" description="Acidic residues" evidence="7">
    <location>
        <begin position="666"/>
        <end position="678"/>
    </location>
</feature>
<proteinExistence type="predicted"/>
<organism evidence="11 12">
    <name type="scientific">Petromyzon marinus</name>
    <name type="common">Sea lamprey</name>
    <dbReference type="NCBI Taxonomy" id="7757"/>
    <lineage>
        <taxon>Eukaryota</taxon>
        <taxon>Metazoa</taxon>
        <taxon>Chordata</taxon>
        <taxon>Craniata</taxon>
        <taxon>Vertebrata</taxon>
        <taxon>Cyclostomata</taxon>
        <taxon>Hyperoartia</taxon>
        <taxon>Petromyzontiformes</taxon>
        <taxon>Petromyzontidae</taxon>
        <taxon>Petromyzon</taxon>
    </lineage>
</organism>
<evidence type="ECO:0000259" key="8">
    <source>
        <dbReference type="Pfam" id="PF11600"/>
    </source>
</evidence>
<keyword evidence="4" id="KW-0143">Chaperone</keyword>
<dbReference type="GO" id="GO:0033186">
    <property type="term" value="C:CAF-1 complex"/>
    <property type="evidence" value="ECO:0007669"/>
    <property type="project" value="TreeGrafter"/>
</dbReference>
<keyword evidence="3" id="KW-0227">DNA damage</keyword>
<evidence type="ECO:0000256" key="7">
    <source>
        <dbReference type="SAM" id="MobiDB-lite"/>
    </source>
</evidence>
<dbReference type="KEGG" id="pmrn:116950853"/>
<dbReference type="GO" id="GO:0006281">
    <property type="term" value="P:DNA repair"/>
    <property type="evidence" value="ECO:0007669"/>
    <property type="project" value="UniProtKB-KW"/>
</dbReference>
<feature type="region of interest" description="Disordered" evidence="7">
    <location>
        <begin position="214"/>
        <end position="363"/>
    </location>
</feature>
<evidence type="ECO:0000313" key="12">
    <source>
        <dbReference type="RefSeq" id="XP_032824867.1"/>
    </source>
</evidence>
<name>A0AAJ7TYC2_PETMA</name>
<evidence type="ECO:0000256" key="1">
    <source>
        <dbReference type="ARBA" id="ARBA00004123"/>
    </source>
</evidence>
<evidence type="ECO:0000256" key="5">
    <source>
        <dbReference type="ARBA" id="ARBA00023204"/>
    </source>
</evidence>
<feature type="region of interest" description="Disordered" evidence="7">
    <location>
        <begin position="49"/>
        <end position="77"/>
    </location>
</feature>
<dbReference type="CTD" id="10036"/>
<feature type="domain" description="Chromatin assembly factor 1 subunit A dimerization" evidence="9">
    <location>
        <begin position="626"/>
        <end position="698"/>
    </location>
</feature>
<evidence type="ECO:0000256" key="4">
    <source>
        <dbReference type="ARBA" id="ARBA00023186"/>
    </source>
</evidence>
<feature type="compositionally biased region" description="Polar residues" evidence="7">
    <location>
        <begin position="258"/>
        <end position="276"/>
    </location>
</feature>
<keyword evidence="5" id="KW-0234">DNA repair</keyword>
<keyword evidence="6" id="KW-0539">Nucleus</keyword>
<sequence length="1015" mass="113593">MRETTGAAAGPLRSVVKENDGLFPRVFFADASETKEPGAKKLVQARLPFKRLDPLSRQNGPGTPNAKRAKLSPSNLSKEALPKAKLVSLYEGDNAVSSSSEHVNHKDSARCDRTGGNLPLLRGPLDKLITSAQERHISTTNVIDLTEESNDGLREQAAAAVAASNAVDQDKGCGVIKPEALIISNAEITSEPKMESSTSMDLKPEVTVVDVNPMPLDDSALSTKSNSSEVKPEIEGHEQNCTVAEDLDISSEPMDVAENNSENAQDSKTLESSKISDASKCVEICTTIKEDKEHEEETSKGEDEDTSQEEAEEPQSENVTQPESLELVKPSECVATPQRKRPLSPATSRNDCPDTPVSGFSTTLSSLDISTNLSSEESLSRDNSPAACNSLLSATSSSLKLGSVKKRPGVRKQKMAELEQKQRHRQEEKVEKERQREEARLAREESRRKIKEEREQKEQEKAEKSKLKEEKKREKQEAIELKQEEKRKKEEEKSKMEEEKRMKKEKSKEAFASFFTKGKTPQAPKTLTGTCGPFAPFEIKNNMRVAPVRRVEVLISAVDEAIESQAAQNLYLHELKRRKPKTSKKTYPYANSICTAQLESSELEVIEKVTANRVSVEERKRFGRMKLLQFNENNRPAYWGTWSKCSKHINPRNPLAKDKELLDYEVDSDDEWEEEEPGESISHSEGEQDDEEDDDDDDDDGFFVPHGHLSDGEGVSDGEGKLSAETKKLRERLKAKEWDDLTRTHRCQRLEPVVIGCVWEGEGADSAALQKLLPYKGQRFNLGAEEEEEKENAQETKQLRDIQILRDLLPLVHGNINCSKFMIDEFQAWWLQREAQEESPPKETPLDTKKRHRNRWDTALPSKMRLKRLIKESAVYRKRNELKRVCWYVHADVLLKYGLQDLPVPSRWNYVTSPPVRERDGEAGSAVPTQSSGTSPAAAAAREGGRKMAASTPVNTRKITAFIHKQEPGKAVSDVKLDQADPAGDDCMILEEQEATLPCNESTDVVPQVPAESLH</sequence>
<feature type="region of interest" description="Disordered" evidence="7">
    <location>
        <begin position="915"/>
        <end position="953"/>
    </location>
</feature>
<keyword evidence="2" id="KW-0235">DNA replication</keyword>
<dbReference type="Pfam" id="PF15539">
    <property type="entry name" value="CAF1-p150_C2"/>
    <property type="match status" value="1"/>
</dbReference>
<accession>A0AAJ7TYC2</accession>
<reference evidence="12" key="1">
    <citation type="submission" date="2025-08" db="UniProtKB">
        <authorList>
            <consortium name="RefSeq"/>
        </authorList>
    </citation>
    <scope>IDENTIFICATION</scope>
    <source>
        <tissue evidence="12">Sperm</tissue>
    </source>
</reference>
<evidence type="ECO:0000259" key="10">
    <source>
        <dbReference type="Pfam" id="PF15539"/>
    </source>
</evidence>
<evidence type="ECO:0000256" key="3">
    <source>
        <dbReference type="ARBA" id="ARBA00022763"/>
    </source>
</evidence>
<dbReference type="Pfam" id="PF11600">
    <property type="entry name" value="CAF1A_acidic"/>
    <property type="match status" value="1"/>
</dbReference>
<dbReference type="Pfam" id="PF12253">
    <property type="entry name" value="CAF1A_dimeriz"/>
    <property type="match status" value="1"/>
</dbReference>
<evidence type="ECO:0000313" key="11">
    <source>
        <dbReference type="Proteomes" id="UP001318040"/>
    </source>
</evidence>
<feature type="domain" description="Chromatin assembly factor 1 subunit p150 C-terminal" evidence="10">
    <location>
        <begin position="735"/>
        <end position="995"/>
    </location>
</feature>
<feature type="compositionally biased region" description="Polar residues" evidence="7">
    <location>
        <begin position="220"/>
        <end position="229"/>
    </location>
</feature>